<keyword evidence="4 7" id="KW-1133">Transmembrane helix</keyword>
<evidence type="ECO:0000256" key="6">
    <source>
        <dbReference type="ARBA" id="ARBA00051114"/>
    </source>
</evidence>
<dbReference type="SUPFAM" id="SSF141868">
    <property type="entry name" value="EAL domain-like"/>
    <property type="match status" value="1"/>
</dbReference>
<reference evidence="11 12" key="1">
    <citation type="submission" date="2018-09" db="EMBL/GenBank/DDBJ databases">
        <title>Metagenome Assembled Genomes from an Advanced Water Purification Facility.</title>
        <authorList>
            <person name="Stamps B.W."/>
            <person name="Spear J.R."/>
        </authorList>
    </citation>
    <scope>NUCLEOTIDE SEQUENCE [LARGE SCALE GENOMIC DNA]</scope>
    <source>
        <strain evidence="11">Bin_27_1</strain>
    </source>
</reference>
<evidence type="ECO:0000313" key="12">
    <source>
        <dbReference type="Proteomes" id="UP000321192"/>
    </source>
</evidence>
<dbReference type="GO" id="GO:0071111">
    <property type="term" value="F:cyclic-guanylate-specific phosphodiesterase activity"/>
    <property type="evidence" value="ECO:0007669"/>
    <property type="project" value="UniProtKB-EC"/>
</dbReference>
<dbReference type="EMBL" id="SSFD01000074">
    <property type="protein sequence ID" value="TXH88119.1"/>
    <property type="molecule type" value="Genomic_DNA"/>
</dbReference>
<dbReference type="Proteomes" id="UP000321192">
    <property type="component" value="Unassembled WGS sequence"/>
</dbReference>
<sequence>MRASPLPAVVLALAYWAVGYPALHLAIPPGYTAPFFPPAGIALAALFVFGLRLWPAVFAGSALIQLATAWPLLGSAGWNPLGPLAVPIGATLQAVVGVLLARRLLAPGDTLDTAGSVMRFLGICMPLSGLVCSTIGVSALVWAAVIPASDALFNWWTWWTGDTLGMLVATPLTLVFIGRPTQDWRQRRLGVALPMSIALVLLALAYRQVVSWEDSRVRAQFERDSVHLSALLQKRLEEQVDMVRSIERLLLASDQVSRADFHEFVAPWMRLHPGTRSFTWNPYVRHAERAAFEEGIRSDYRVDYRILDRDPAGQTSPATERREYFPVTHVEPEEGNHAVLGMDPLSFPVAGEAIERALATGQPAASARMRLVQEHGEQHAVVLYQAVFASSPPAPVRAPLGVVSAALGMDDLLAAVSRQAAAQGIAVRLSDRDAGPESALLAGDDRGQESVWPEEILARTTSIDFAGRRWELHTRALPRYIEQLRSWAAWGTIAVGVLTSAMLGALLLITTGNRRRIQALVEHRTAELQAASVRLHENRAALIDAQRIARLGSWETLCARDGLHASDELHLLLDSTAGDLNSLADLIDAIAPASRAALTDALERAATEPGRIMLDCNTDSLPMRTLQFRIEGEHVGGRLRRIRGTAQDVTALREAEARIRYLARFDPLTGLLNRSALQDHAQDVLRHAARHDDRCAVLFLDLDDFKTVNDSLGHAAGDRLLAQVACRLGGCVRAEDLVARIGGDEFVILLSRLAHAEEPARVAERVLDALARPLQIDSQPLRVGASIGIALYPADGGEIDTLLKHADTAMYEAKESGRNAYRFFLPEMTQRVTRRLQTEAELRKAIESGDLRLHYQPQIDAASGRVYGCEALVRWQHPERGLLPPDRFVPFAEQSGLIVPLGEWVLREACLQQVRWRDAGLPPLDVAVNISALQFRRRDFVATVARVLGETGADPARIELEITESALMDATPELVASFDQLVALGLTLALDDFGTGYSSLSYLKRLPLRRLKIDRSFVDGLPDNPEDVAITSATLSLARDLGMEVVAEGVETEEQRGYLRKRGCRAMQGYLFSRPLGVEEFRTWFEEQAAAIA</sequence>
<dbReference type="InterPro" id="IPR007895">
    <property type="entry name" value="MASE1"/>
</dbReference>
<feature type="domain" description="GGDEF" evidence="10">
    <location>
        <begin position="693"/>
        <end position="826"/>
    </location>
</feature>
<keyword evidence="2" id="KW-1003">Cell membrane</keyword>
<dbReference type="GO" id="GO:0007165">
    <property type="term" value="P:signal transduction"/>
    <property type="evidence" value="ECO:0007669"/>
    <property type="project" value="UniProtKB-ARBA"/>
</dbReference>
<feature type="transmembrane region" description="Helical" evidence="7">
    <location>
        <begin position="35"/>
        <end position="54"/>
    </location>
</feature>
<dbReference type="Gene3D" id="3.20.20.450">
    <property type="entry name" value="EAL domain"/>
    <property type="match status" value="1"/>
</dbReference>
<feature type="transmembrane region" description="Helical" evidence="7">
    <location>
        <begin position="117"/>
        <end position="144"/>
    </location>
</feature>
<dbReference type="Pfam" id="PF00990">
    <property type="entry name" value="GGDEF"/>
    <property type="match status" value="1"/>
</dbReference>
<dbReference type="CDD" id="cd01949">
    <property type="entry name" value="GGDEF"/>
    <property type="match status" value="1"/>
</dbReference>
<dbReference type="GO" id="GO:0005886">
    <property type="term" value="C:plasma membrane"/>
    <property type="evidence" value="ECO:0007669"/>
    <property type="project" value="UniProtKB-SubCell"/>
</dbReference>
<evidence type="ECO:0000256" key="1">
    <source>
        <dbReference type="ARBA" id="ARBA00004651"/>
    </source>
</evidence>
<dbReference type="SMART" id="SM00052">
    <property type="entry name" value="EAL"/>
    <property type="match status" value="1"/>
</dbReference>
<dbReference type="Pfam" id="PF05231">
    <property type="entry name" value="MASE1"/>
    <property type="match status" value="1"/>
</dbReference>
<dbReference type="InterPro" id="IPR006189">
    <property type="entry name" value="CHASE_dom"/>
</dbReference>
<gene>
    <name evidence="11" type="ORF">E6Q80_05560</name>
</gene>
<dbReference type="PROSITE" id="PS50883">
    <property type="entry name" value="EAL"/>
    <property type="match status" value="1"/>
</dbReference>
<feature type="transmembrane region" description="Helical" evidence="7">
    <location>
        <begin position="487"/>
        <end position="509"/>
    </location>
</feature>
<dbReference type="SMART" id="SM00267">
    <property type="entry name" value="GGDEF"/>
    <property type="match status" value="1"/>
</dbReference>
<dbReference type="InterPro" id="IPR000160">
    <property type="entry name" value="GGDEF_dom"/>
</dbReference>
<dbReference type="Pfam" id="PF03924">
    <property type="entry name" value="CHASE"/>
    <property type="match status" value="1"/>
</dbReference>
<dbReference type="FunFam" id="3.30.70.270:FF:000001">
    <property type="entry name" value="Diguanylate cyclase domain protein"/>
    <property type="match status" value="1"/>
</dbReference>
<proteinExistence type="predicted"/>
<evidence type="ECO:0000259" key="9">
    <source>
        <dbReference type="PROSITE" id="PS50883"/>
    </source>
</evidence>
<dbReference type="PANTHER" id="PTHR44757">
    <property type="entry name" value="DIGUANYLATE CYCLASE DGCP"/>
    <property type="match status" value="1"/>
</dbReference>
<dbReference type="PROSITE" id="PS50839">
    <property type="entry name" value="CHASE"/>
    <property type="match status" value="1"/>
</dbReference>
<evidence type="ECO:0000259" key="10">
    <source>
        <dbReference type="PROSITE" id="PS50887"/>
    </source>
</evidence>
<dbReference type="InterPro" id="IPR029787">
    <property type="entry name" value="Nucleotide_cyclase"/>
</dbReference>
<feature type="domain" description="EAL" evidence="9">
    <location>
        <begin position="835"/>
        <end position="1089"/>
    </location>
</feature>
<dbReference type="GO" id="GO:0071732">
    <property type="term" value="P:cellular response to nitric oxide"/>
    <property type="evidence" value="ECO:0007669"/>
    <property type="project" value="UniProtKB-ARBA"/>
</dbReference>
<comment type="subcellular location">
    <subcellularLocation>
        <location evidence="1">Cell membrane</location>
        <topology evidence="1">Multi-pass membrane protein</topology>
    </subcellularLocation>
</comment>
<dbReference type="Gene3D" id="3.30.450.350">
    <property type="entry name" value="CHASE domain"/>
    <property type="match status" value="1"/>
</dbReference>
<dbReference type="SMART" id="SM01079">
    <property type="entry name" value="CHASE"/>
    <property type="match status" value="1"/>
</dbReference>
<evidence type="ECO:0000256" key="7">
    <source>
        <dbReference type="SAM" id="Phobius"/>
    </source>
</evidence>
<dbReference type="PROSITE" id="PS50887">
    <property type="entry name" value="GGDEF"/>
    <property type="match status" value="1"/>
</dbReference>
<dbReference type="PANTHER" id="PTHR44757:SF2">
    <property type="entry name" value="BIOFILM ARCHITECTURE MAINTENANCE PROTEIN MBAA"/>
    <property type="match status" value="1"/>
</dbReference>
<evidence type="ECO:0000259" key="8">
    <source>
        <dbReference type="PROSITE" id="PS50839"/>
    </source>
</evidence>
<feature type="transmembrane region" description="Helical" evidence="7">
    <location>
        <begin position="61"/>
        <end position="78"/>
    </location>
</feature>
<dbReference type="FunFam" id="3.20.20.450:FF:000001">
    <property type="entry name" value="Cyclic di-GMP phosphodiesterase yahA"/>
    <property type="match status" value="1"/>
</dbReference>
<dbReference type="Gene3D" id="3.30.70.270">
    <property type="match status" value="1"/>
</dbReference>
<dbReference type="NCBIfam" id="TIGR00254">
    <property type="entry name" value="GGDEF"/>
    <property type="match status" value="1"/>
</dbReference>
<dbReference type="Pfam" id="PF00563">
    <property type="entry name" value="EAL"/>
    <property type="match status" value="1"/>
</dbReference>
<name>A0A5C7SWP8_THASP</name>
<dbReference type="SUPFAM" id="SSF55073">
    <property type="entry name" value="Nucleotide cyclase"/>
    <property type="match status" value="1"/>
</dbReference>
<dbReference type="InterPro" id="IPR035919">
    <property type="entry name" value="EAL_sf"/>
</dbReference>
<evidence type="ECO:0000256" key="5">
    <source>
        <dbReference type="ARBA" id="ARBA00023136"/>
    </source>
</evidence>
<evidence type="ECO:0000256" key="4">
    <source>
        <dbReference type="ARBA" id="ARBA00022989"/>
    </source>
</evidence>
<accession>A0A5C7SWP8</accession>
<organism evidence="11 12">
    <name type="scientific">Thauera aminoaromatica</name>
    <dbReference type="NCBI Taxonomy" id="164330"/>
    <lineage>
        <taxon>Bacteria</taxon>
        <taxon>Pseudomonadati</taxon>
        <taxon>Pseudomonadota</taxon>
        <taxon>Betaproteobacteria</taxon>
        <taxon>Rhodocyclales</taxon>
        <taxon>Zoogloeaceae</taxon>
        <taxon>Thauera</taxon>
    </lineage>
</organism>
<feature type="domain" description="CHASE" evidence="8">
    <location>
        <begin position="252"/>
        <end position="473"/>
    </location>
</feature>
<protein>
    <submittedName>
        <fullName evidence="11">EAL domain-containing protein</fullName>
    </submittedName>
</protein>
<dbReference type="AlphaFoldDB" id="A0A5C7SWP8"/>
<comment type="catalytic activity">
    <reaction evidence="6">
        <text>3',3'-c-di-GMP + H2O = 5'-phosphoguanylyl(3'-&gt;5')guanosine + H(+)</text>
        <dbReference type="Rhea" id="RHEA:24902"/>
        <dbReference type="ChEBI" id="CHEBI:15377"/>
        <dbReference type="ChEBI" id="CHEBI:15378"/>
        <dbReference type="ChEBI" id="CHEBI:58754"/>
        <dbReference type="ChEBI" id="CHEBI:58805"/>
        <dbReference type="EC" id="3.1.4.52"/>
    </reaction>
    <physiologicalReaction direction="left-to-right" evidence="6">
        <dbReference type="Rhea" id="RHEA:24903"/>
    </physiologicalReaction>
</comment>
<evidence type="ECO:0000256" key="3">
    <source>
        <dbReference type="ARBA" id="ARBA00022692"/>
    </source>
</evidence>
<dbReference type="InterPro" id="IPR043128">
    <property type="entry name" value="Rev_trsase/Diguanyl_cyclase"/>
</dbReference>
<keyword evidence="5 7" id="KW-0472">Membrane</keyword>
<evidence type="ECO:0000256" key="2">
    <source>
        <dbReference type="ARBA" id="ARBA00022475"/>
    </source>
</evidence>
<feature type="transmembrane region" description="Helical" evidence="7">
    <location>
        <begin position="156"/>
        <end position="177"/>
    </location>
</feature>
<dbReference type="RefSeq" id="WP_276657442.1">
    <property type="nucleotide sequence ID" value="NZ_SSFD01000074.1"/>
</dbReference>
<comment type="caution">
    <text evidence="11">The sequence shown here is derived from an EMBL/GenBank/DDBJ whole genome shotgun (WGS) entry which is preliminary data.</text>
</comment>
<dbReference type="InterPro" id="IPR052155">
    <property type="entry name" value="Biofilm_reg_signaling"/>
</dbReference>
<dbReference type="InterPro" id="IPR042240">
    <property type="entry name" value="CHASE_sf"/>
</dbReference>
<feature type="transmembrane region" description="Helical" evidence="7">
    <location>
        <begin position="84"/>
        <end position="105"/>
    </location>
</feature>
<evidence type="ECO:0000313" key="11">
    <source>
        <dbReference type="EMBL" id="TXH88119.1"/>
    </source>
</evidence>
<keyword evidence="3 7" id="KW-0812">Transmembrane</keyword>
<dbReference type="CDD" id="cd01948">
    <property type="entry name" value="EAL"/>
    <property type="match status" value="1"/>
</dbReference>
<dbReference type="InterPro" id="IPR001633">
    <property type="entry name" value="EAL_dom"/>
</dbReference>